<comment type="caution">
    <text evidence="2">The sequence shown here is derived from an EMBL/GenBank/DDBJ whole genome shotgun (WGS) entry which is preliminary data.</text>
</comment>
<keyword evidence="2" id="KW-0238">DNA-binding</keyword>
<dbReference type="InterPro" id="IPR036388">
    <property type="entry name" value="WH-like_DNA-bd_sf"/>
</dbReference>
<evidence type="ECO:0000259" key="1">
    <source>
        <dbReference type="SMART" id="SM00421"/>
    </source>
</evidence>
<dbReference type="GO" id="GO:0003677">
    <property type="term" value="F:DNA binding"/>
    <property type="evidence" value="ECO:0007669"/>
    <property type="project" value="UniProtKB-KW"/>
</dbReference>
<feature type="domain" description="HTH luxR-type" evidence="1">
    <location>
        <begin position="323"/>
        <end position="380"/>
    </location>
</feature>
<name>A0AAE3KAX7_9GAMM</name>
<gene>
    <name evidence="2" type="ORF">J2T57_001070</name>
</gene>
<evidence type="ECO:0000313" key="2">
    <source>
        <dbReference type="EMBL" id="MCP1673971.1"/>
    </source>
</evidence>
<reference evidence="2" key="1">
    <citation type="submission" date="2022-03" db="EMBL/GenBank/DDBJ databases">
        <title>Genomic Encyclopedia of Type Strains, Phase III (KMG-III): the genomes of soil and plant-associated and newly described type strains.</title>
        <authorList>
            <person name="Whitman W."/>
        </authorList>
    </citation>
    <scope>NUCLEOTIDE SEQUENCE</scope>
    <source>
        <strain evidence="2">ANL 6-2</strain>
    </source>
</reference>
<dbReference type="InterPro" id="IPR000792">
    <property type="entry name" value="Tscrpt_reg_LuxR_C"/>
</dbReference>
<evidence type="ECO:0000313" key="3">
    <source>
        <dbReference type="Proteomes" id="UP001205843"/>
    </source>
</evidence>
<protein>
    <submittedName>
        <fullName evidence="2">DNA-binding CsgD family transcriptional regulator</fullName>
    </submittedName>
</protein>
<dbReference type="GO" id="GO:0006355">
    <property type="term" value="P:regulation of DNA-templated transcription"/>
    <property type="evidence" value="ECO:0007669"/>
    <property type="project" value="InterPro"/>
</dbReference>
<dbReference type="Proteomes" id="UP001205843">
    <property type="component" value="Unassembled WGS sequence"/>
</dbReference>
<dbReference type="AlphaFoldDB" id="A0AAE3KAX7"/>
<dbReference type="RefSeq" id="WP_253475352.1">
    <property type="nucleotide sequence ID" value="NZ_JALJXV010000002.1"/>
</dbReference>
<accession>A0AAE3KAX7</accession>
<dbReference type="SUPFAM" id="SSF46894">
    <property type="entry name" value="C-terminal effector domain of the bipartite response regulators"/>
    <property type="match status" value="1"/>
</dbReference>
<dbReference type="InterPro" id="IPR016032">
    <property type="entry name" value="Sig_transdc_resp-reg_C-effctor"/>
</dbReference>
<keyword evidence="3" id="KW-1185">Reference proteome</keyword>
<dbReference type="Gene3D" id="1.10.10.10">
    <property type="entry name" value="Winged helix-like DNA-binding domain superfamily/Winged helix DNA-binding domain"/>
    <property type="match status" value="1"/>
</dbReference>
<organism evidence="2 3">
    <name type="scientific">Natronocella acetinitrilica</name>
    <dbReference type="NCBI Taxonomy" id="414046"/>
    <lineage>
        <taxon>Bacteria</taxon>
        <taxon>Pseudomonadati</taxon>
        <taxon>Pseudomonadota</taxon>
        <taxon>Gammaproteobacteria</taxon>
        <taxon>Chromatiales</taxon>
        <taxon>Ectothiorhodospiraceae</taxon>
        <taxon>Natronocella</taxon>
    </lineage>
</organism>
<sequence>MNAVVQAFPTGRQDATSVIESIYLAAAQPALWQQVLEDLVALTVSRSSRLLIMDDSASDVLTSIKVNTDDAAHQRYVDHFVNCCPWRTELGRKRPGRLYSTYLHFSCDQKSFYRTEFFNDWAKGLDIHHGVCGTIDQAGGQTVQLLVQRTHDQGHYNEIETDAINSLIPHFRRALFINRTMAAEYAQRSAIAAAASRYRLPYILLGERGMVRWISPDAEALIQRGALPAPSGGMVQCELDVDTQRVNRMIRSCLGTAIGRTGSAGGDVLVRRQAGEPLRLIVTPIHPEGECSEWMPRSGGFAAVFIYDPSMMPKIDQAALAALYGMTEAEARAATAVALGDSLEEIARDCGISVHTVRTQLKAAMRKTGAHRQAALTRQILLSPACRAESALPA</sequence>
<dbReference type="EMBL" id="JALJXV010000002">
    <property type="protein sequence ID" value="MCP1673971.1"/>
    <property type="molecule type" value="Genomic_DNA"/>
</dbReference>
<proteinExistence type="predicted"/>
<dbReference type="SMART" id="SM00421">
    <property type="entry name" value="HTH_LUXR"/>
    <property type="match status" value="1"/>
</dbReference>